<dbReference type="AlphaFoldDB" id="A0A1F6EI54"/>
<comment type="caution">
    <text evidence="6">The sequence shown here is derived from an EMBL/GenBank/DDBJ whole genome shotgun (WGS) entry which is preliminary data.</text>
</comment>
<protein>
    <recommendedName>
        <fullName evidence="2">histidine kinase</fullName>
        <ecNumber evidence="2">2.7.13.3</ecNumber>
    </recommendedName>
</protein>
<keyword evidence="4" id="KW-1133">Transmembrane helix</keyword>
<dbReference type="InterPro" id="IPR005182">
    <property type="entry name" value="YdbS-like_PH"/>
</dbReference>
<dbReference type="GO" id="GO:0000155">
    <property type="term" value="F:phosphorelay sensor kinase activity"/>
    <property type="evidence" value="ECO:0007669"/>
    <property type="project" value="TreeGrafter"/>
</dbReference>
<evidence type="ECO:0000256" key="3">
    <source>
        <dbReference type="ARBA" id="ARBA00022553"/>
    </source>
</evidence>
<proteinExistence type="predicted"/>
<keyword evidence="4" id="KW-0812">Transmembrane</keyword>
<dbReference type="InterPro" id="IPR003594">
    <property type="entry name" value="HATPase_dom"/>
</dbReference>
<dbReference type="PANTHER" id="PTHR43547:SF2">
    <property type="entry name" value="HYBRID SIGNAL TRANSDUCTION HISTIDINE KINASE C"/>
    <property type="match status" value="1"/>
</dbReference>
<dbReference type="Pfam" id="PF03703">
    <property type="entry name" value="bPH_2"/>
    <property type="match status" value="1"/>
</dbReference>
<dbReference type="Gene3D" id="3.30.565.10">
    <property type="entry name" value="Histidine kinase-like ATPase, C-terminal domain"/>
    <property type="match status" value="1"/>
</dbReference>
<dbReference type="SUPFAM" id="SSF55874">
    <property type="entry name" value="ATPase domain of HSP90 chaperone/DNA topoisomerase II/histidine kinase"/>
    <property type="match status" value="1"/>
</dbReference>
<dbReference type="EC" id="2.7.13.3" evidence="2"/>
<name>A0A1F6EI54_9BACT</name>
<dbReference type="InterPro" id="IPR004358">
    <property type="entry name" value="Sig_transdc_His_kin-like_C"/>
</dbReference>
<feature type="domain" description="Histidine kinase" evidence="5">
    <location>
        <begin position="189"/>
        <end position="407"/>
    </location>
</feature>
<feature type="transmembrane region" description="Helical" evidence="4">
    <location>
        <begin position="27"/>
        <end position="50"/>
    </location>
</feature>
<reference evidence="6 7" key="1">
    <citation type="journal article" date="2016" name="Nat. Commun.">
        <title>Thousands of microbial genomes shed light on interconnected biogeochemical processes in an aquifer system.</title>
        <authorList>
            <person name="Anantharaman K."/>
            <person name="Brown C.T."/>
            <person name="Hug L.A."/>
            <person name="Sharon I."/>
            <person name="Castelle C.J."/>
            <person name="Probst A.J."/>
            <person name="Thomas B.C."/>
            <person name="Singh A."/>
            <person name="Wilkins M.J."/>
            <person name="Karaoz U."/>
            <person name="Brodie E.L."/>
            <person name="Williams K.H."/>
            <person name="Hubbard S.S."/>
            <person name="Banfield J.F."/>
        </authorList>
    </citation>
    <scope>NUCLEOTIDE SEQUENCE [LARGE SCALE GENOMIC DNA]</scope>
</reference>
<gene>
    <name evidence="6" type="ORF">A3A38_01375</name>
</gene>
<evidence type="ECO:0000256" key="1">
    <source>
        <dbReference type="ARBA" id="ARBA00000085"/>
    </source>
</evidence>
<comment type="catalytic activity">
    <reaction evidence="1">
        <text>ATP + protein L-histidine = ADP + protein N-phospho-L-histidine.</text>
        <dbReference type="EC" id="2.7.13.3"/>
    </reaction>
</comment>
<evidence type="ECO:0000256" key="4">
    <source>
        <dbReference type="SAM" id="Phobius"/>
    </source>
</evidence>
<dbReference type="PANTHER" id="PTHR43547">
    <property type="entry name" value="TWO-COMPONENT HISTIDINE KINASE"/>
    <property type="match status" value="1"/>
</dbReference>
<dbReference type="PROSITE" id="PS50109">
    <property type="entry name" value="HIS_KIN"/>
    <property type="match status" value="1"/>
</dbReference>
<evidence type="ECO:0000259" key="5">
    <source>
        <dbReference type="PROSITE" id="PS50109"/>
    </source>
</evidence>
<dbReference type="Proteomes" id="UP000177306">
    <property type="component" value="Unassembled WGS sequence"/>
</dbReference>
<evidence type="ECO:0000256" key="2">
    <source>
        <dbReference type="ARBA" id="ARBA00012438"/>
    </source>
</evidence>
<accession>A0A1F6EI54</accession>
<dbReference type="Pfam" id="PF02518">
    <property type="entry name" value="HATPase_c"/>
    <property type="match status" value="1"/>
</dbReference>
<dbReference type="CDD" id="cd00075">
    <property type="entry name" value="HATPase"/>
    <property type="match status" value="1"/>
</dbReference>
<keyword evidence="4" id="KW-0472">Membrane</keyword>
<dbReference type="InterPro" id="IPR005467">
    <property type="entry name" value="His_kinase_dom"/>
</dbReference>
<organism evidence="6 7">
    <name type="scientific">Candidatus Kaiserbacteria bacterium RIFCSPLOWO2_01_FULL_53_17</name>
    <dbReference type="NCBI Taxonomy" id="1798511"/>
    <lineage>
        <taxon>Bacteria</taxon>
        <taxon>Candidatus Kaiseribacteriota</taxon>
    </lineage>
</organism>
<sequence>MTDLELTDENVILTLRKHWVVFARDSIGTLIVGFLPLVLAGGLAVAPYGFSSDLAFLRVLAILWLLVCWLALALIWTAYYLDIWLLTDKHIYIIEQIGLFNRQVRTVSFERIEEIQVRTEGFLQTFFGYGTIEVLTASADEENAMFRGIPDPQMVRSFVLDQIEHFARVEKENVRLQETTKDQEKLIHLVGHEVKGYLTKSSAAFASIVEGDYGAVPQPMQQMAGSALAETRKGVDTVMNILHGADASTGTLALEKKPFDLKHAALAVAQSLQASALQKGLAFDLFAGEGEYTFAGDEAKLRDQVFRNLIENAIRYTPQGSIRMDLTKIGSTIRFEIKDTGVGITRETMQKLFTEGGKDEHSQEVNKESTGFGLSIAKQIVEAHGGKIWAESAGTGTGSKFIVELPA</sequence>
<keyword evidence="3" id="KW-0597">Phosphoprotein</keyword>
<dbReference type="EMBL" id="MFLY01000003">
    <property type="protein sequence ID" value="OGG73324.1"/>
    <property type="molecule type" value="Genomic_DNA"/>
</dbReference>
<dbReference type="SMART" id="SM00387">
    <property type="entry name" value="HATPase_c"/>
    <property type="match status" value="1"/>
</dbReference>
<dbReference type="InterPro" id="IPR036890">
    <property type="entry name" value="HATPase_C_sf"/>
</dbReference>
<evidence type="ECO:0000313" key="7">
    <source>
        <dbReference type="Proteomes" id="UP000177306"/>
    </source>
</evidence>
<dbReference type="PRINTS" id="PR00344">
    <property type="entry name" value="BCTRLSENSOR"/>
</dbReference>
<feature type="transmembrane region" description="Helical" evidence="4">
    <location>
        <begin position="56"/>
        <end position="81"/>
    </location>
</feature>
<evidence type="ECO:0000313" key="6">
    <source>
        <dbReference type="EMBL" id="OGG73324.1"/>
    </source>
</evidence>